<evidence type="ECO:0000313" key="2">
    <source>
        <dbReference type="EMBL" id="CAL0312770.1"/>
    </source>
</evidence>
<proteinExistence type="predicted"/>
<accession>A0AAV1WTS9</accession>
<evidence type="ECO:0000256" key="1">
    <source>
        <dbReference type="SAM" id="MobiDB-lite"/>
    </source>
</evidence>
<sequence>MYKEARFQRLGIGRGKKGWWQSAVLLGHDSGATQVVRTADGTSISFGQIPEIRSVASSHSTITGSPKIQVLIDEEYPGRGCWMHVCIDQAHLTFNPNKSFSYSCSQGQLLHADLDEPDPVYLEYLRRIKDLGDILDRPFILSVHYVEIRAFALREISPESENGAPNNPNTKKRRAVQILCDLELDQLRKLKQLPKTVNLHPLHSVSASMEGDHPKRVKTTANRRSRTEFGSSSAHATREGRGDPYYSLILQETRLAKFQGRKATYVRYVDLNWMAEQHFKFLHELEAQGAIQFLELKGQVYPALVREFYANFRYKDGSYWSMICGRLFELDENLFMNVGGLSSNGYGIGDCAWVKETFDAGEVYKSFLRGPHLYIQGELTKAGSLSVENRLLHYLIAYILVQRNTNHAQPTVNDLRFMYAVKNNVMINWPEEILRVMYSVSASQSKLLPYSIFISRVVEYLHIDVSDTIIIEYTDKDHLVGESLIHKMGIYKYGNTWKYQEDHTTVDIELSSDEDQTGTEGQNATAQGEPSGSASQVPGFSLAHLDAMEQRLNNRMDLHFQELKDSYHADLEQCEERLYAYHDNQYQNMRNMVQSSVETQNRFIQTSIQSQSDLFSAEFQKLSMLIRGDQSLAVPDDAAYPPPSQS</sequence>
<name>A0AAV1WTS9_LUPLU</name>
<reference evidence="2 3" key="1">
    <citation type="submission" date="2024-03" db="EMBL/GenBank/DDBJ databases">
        <authorList>
            <person name="Martinez-Hernandez J."/>
        </authorList>
    </citation>
    <scope>NUCLEOTIDE SEQUENCE [LARGE SCALE GENOMIC DNA]</scope>
</reference>
<dbReference type="EMBL" id="CAXHTB010000009">
    <property type="protein sequence ID" value="CAL0312770.1"/>
    <property type="molecule type" value="Genomic_DNA"/>
</dbReference>
<feature type="compositionally biased region" description="Basic residues" evidence="1">
    <location>
        <begin position="215"/>
        <end position="224"/>
    </location>
</feature>
<organism evidence="2 3">
    <name type="scientific">Lupinus luteus</name>
    <name type="common">European yellow lupine</name>
    <dbReference type="NCBI Taxonomy" id="3873"/>
    <lineage>
        <taxon>Eukaryota</taxon>
        <taxon>Viridiplantae</taxon>
        <taxon>Streptophyta</taxon>
        <taxon>Embryophyta</taxon>
        <taxon>Tracheophyta</taxon>
        <taxon>Spermatophyta</taxon>
        <taxon>Magnoliopsida</taxon>
        <taxon>eudicotyledons</taxon>
        <taxon>Gunneridae</taxon>
        <taxon>Pentapetalae</taxon>
        <taxon>rosids</taxon>
        <taxon>fabids</taxon>
        <taxon>Fabales</taxon>
        <taxon>Fabaceae</taxon>
        <taxon>Papilionoideae</taxon>
        <taxon>50 kb inversion clade</taxon>
        <taxon>genistoids sensu lato</taxon>
        <taxon>core genistoids</taxon>
        <taxon>Genisteae</taxon>
        <taxon>Lupinus</taxon>
    </lineage>
</organism>
<feature type="region of interest" description="Disordered" evidence="1">
    <location>
        <begin position="206"/>
        <end position="238"/>
    </location>
</feature>
<evidence type="ECO:0000313" key="3">
    <source>
        <dbReference type="Proteomes" id="UP001497480"/>
    </source>
</evidence>
<keyword evidence="3" id="KW-1185">Reference proteome</keyword>
<feature type="compositionally biased region" description="Polar residues" evidence="1">
    <location>
        <begin position="518"/>
        <end position="536"/>
    </location>
</feature>
<protein>
    <submittedName>
        <fullName evidence="2">Uncharacterized protein</fullName>
    </submittedName>
</protein>
<feature type="region of interest" description="Disordered" evidence="1">
    <location>
        <begin position="512"/>
        <end position="536"/>
    </location>
</feature>
<dbReference type="Proteomes" id="UP001497480">
    <property type="component" value="Unassembled WGS sequence"/>
</dbReference>
<dbReference type="AlphaFoldDB" id="A0AAV1WTS9"/>
<gene>
    <name evidence="2" type="ORF">LLUT_LOCUS13830</name>
</gene>
<comment type="caution">
    <text evidence="2">The sequence shown here is derived from an EMBL/GenBank/DDBJ whole genome shotgun (WGS) entry which is preliminary data.</text>
</comment>